<proteinExistence type="predicted"/>
<organism evidence="1 2">
    <name type="scientific">Vanilla planifolia</name>
    <name type="common">Vanilla</name>
    <dbReference type="NCBI Taxonomy" id="51239"/>
    <lineage>
        <taxon>Eukaryota</taxon>
        <taxon>Viridiplantae</taxon>
        <taxon>Streptophyta</taxon>
        <taxon>Embryophyta</taxon>
        <taxon>Tracheophyta</taxon>
        <taxon>Spermatophyta</taxon>
        <taxon>Magnoliopsida</taxon>
        <taxon>Liliopsida</taxon>
        <taxon>Asparagales</taxon>
        <taxon>Orchidaceae</taxon>
        <taxon>Vanilloideae</taxon>
        <taxon>Vanilleae</taxon>
        <taxon>Vanilla</taxon>
    </lineage>
</organism>
<accession>A0A835PX88</accession>
<protein>
    <submittedName>
        <fullName evidence="1">Uncharacterized protein</fullName>
    </submittedName>
</protein>
<comment type="caution">
    <text evidence="1">The sequence shown here is derived from an EMBL/GenBank/DDBJ whole genome shotgun (WGS) entry which is preliminary data.</text>
</comment>
<dbReference type="Proteomes" id="UP000639772">
    <property type="component" value="Chromosome 11"/>
</dbReference>
<dbReference type="AlphaFoldDB" id="A0A835PX88"/>
<dbReference type="EMBL" id="JADCNM010000011">
    <property type="protein sequence ID" value="KAG0462065.1"/>
    <property type="molecule type" value="Genomic_DNA"/>
</dbReference>
<sequence length="99" mass="10881">MVSKSGFQLPPCLRPSPLLSLFADTISSRDNFISRSCCSCCFVRTNFNLLLPPLSSSMLLGDEGCVFCEHEGETQLPILCGITDDVWFWGMGILCGLLK</sequence>
<reference evidence="1 2" key="1">
    <citation type="journal article" date="2020" name="Nat. Food">
        <title>A phased Vanilla planifolia genome enables genetic improvement of flavour and production.</title>
        <authorList>
            <person name="Hasing T."/>
            <person name="Tang H."/>
            <person name="Brym M."/>
            <person name="Khazi F."/>
            <person name="Huang T."/>
            <person name="Chambers A.H."/>
        </authorList>
    </citation>
    <scope>NUCLEOTIDE SEQUENCE [LARGE SCALE GENOMIC DNA]</scope>
    <source>
        <tissue evidence="1">Leaf</tissue>
    </source>
</reference>
<name>A0A835PX88_VANPL</name>
<evidence type="ECO:0000313" key="2">
    <source>
        <dbReference type="Proteomes" id="UP000639772"/>
    </source>
</evidence>
<gene>
    <name evidence="1" type="ORF">HPP92_020541</name>
</gene>
<evidence type="ECO:0000313" key="1">
    <source>
        <dbReference type="EMBL" id="KAG0462065.1"/>
    </source>
</evidence>